<dbReference type="PANTHER" id="PTHR19282:SF548">
    <property type="entry name" value="TETRASPANIN"/>
    <property type="match status" value="1"/>
</dbReference>
<dbReference type="GO" id="GO:0005886">
    <property type="term" value="C:plasma membrane"/>
    <property type="evidence" value="ECO:0000318"/>
    <property type="project" value="GO_Central"/>
</dbReference>
<reference evidence="8" key="2">
    <citation type="submission" date="2025-08" db="UniProtKB">
        <authorList>
            <consortium name="Ensembl"/>
        </authorList>
    </citation>
    <scope>IDENTIFICATION</scope>
</reference>
<reference evidence="8 9" key="1">
    <citation type="submission" date="2009-12" db="EMBL/GenBank/DDBJ databases">
        <title>The Genome Sequence of Anolis carolinensis (Green Anole Lizard).</title>
        <authorList>
            <consortium name="The Genome Sequencing Platform"/>
            <person name="Di Palma F."/>
            <person name="Alfoldi J."/>
            <person name="Heiman D."/>
            <person name="Young S."/>
            <person name="Grabherr M."/>
            <person name="Johnson J."/>
            <person name="Lander E.S."/>
            <person name="Lindblad-Toh K."/>
        </authorList>
    </citation>
    <scope>NUCLEOTIDE SEQUENCE [LARGE SCALE GENOMIC DNA]</scope>
    <source>
        <strain evidence="8 9">JBL SC #1</strain>
    </source>
</reference>
<feature type="transmembrane region" description="Helical" evidence="7">
    <location>
        <begin position="58"/>
        <end position="79"/>
    </location>
</feature>
<dbReference type="Ensembl" id="ENSACAT00000010649.4">
    <property type="protein sequence ID" value="ENSACAP00000010435.3"/>
    <property type="gene ID" value="ENSACAG00000010638.4"/>
</dbReference>
<evidence type="ECO:0000256" key="7">
    <source>
        <dbReference type="RuleBase" id="RU361218"/>
    </source>
</evidence>
<dbReference type="PRINTS" id="PR00259">
    <property type="entry name" value="TMFOUR"/>
</dbReference>
<dbReference type="InterPro" id="IPR018499">
    <property type="entry name" value="Tetraspanin/Peripherin"/>
</dbReference>
<dbReference type="Gene3D" id="1.10.1450.10">
    <property type="entry name" value="Tetraspanin"/>
    <property type="match status" value="1"/>
</dbReference>
<dbReference type="RefSeq" id="XP_003214919.1">
    <property type="nucleotide sequence ID" value="XM_003214871.4"/>
</dbReference>
<dbReference type="InterPro" id="IPR008952">
    <property type="entry name" value="Tetraspanin_EC2_sf"/>
</dbReference>
<dbReference type="AlphaFoldDB" id="G1KKC7"/>
<keyword evidence="6" id="KW-1015">Disulfide bond</keyword>
<dbReference type="GO" id="GO:0016477">
    <property type="term" value="P:cell migration"/>
    <property type="evidence" value="ECO:0000318"/>
    <property type="project" value="GO_Central"/>
</dbReference>
<proteinExistence type="inferred from homology"/>
<keyword evidence="3 7" id="KW-0812">Transmembrane</keyword>
<comment type="similarity">
    <text evidence="2 7">Belongs to the tetraspanin (TM4SF) family.</text>
</comment>
<dbReference type="FunFam" id="1.10.1450.10:FF:000029">
    <property type="entry name" value="Tetraspanin"/>
    <property type="match status" value="1"/>
</dbReference>
<evidence type="ECO:0000313" key="9">
    <source>
        <dbReference type="Proteomes" id="UP000001646"/>
    </source>
</evidence>
<dbReference type="PANTHER" id="PTHR19282">
    <property type="entry name" value="TETRASPANIN"/>
    <property type="match status" value="1"/>
</dbReference>
<dbReference type="Proteomes" id="UP000001646">
    <property type="component" value="Chromosome 1"/>
</dbReference>
<evidence type="ECO:0000256" key="5">
    <source>
        <dbReference type="ARBA" id="ARBA00023136"/>
    </source>
</evidence>
<feature type="transmembrane region" description="Helical" evidence="7">
    <location>
        <begin position="209"/>
        <end position="234"/>
    </location>
</feature>
<dbReference type="InterPro" id="IPR000301">
    <property type="entry name" value="Tetraspanin_animals"/>
</dbReference>
<evidence type="ECO:0000256" key="2">
    <source>
        <dbReference type="ARBA" id="ARBA00006840"/>
    </source>
</evidence>
<protein>
    <recommendedName>
        <fullName evidence="7">Tetraspanin</fullName>
    </recommendedName>
</protein>
<gene>
    <name evidence="8" type="primary">LOC100554401</name>
</gene>
<feature type="disulfide bond" evidence="6">
    <location>
        <begin position="148"/>
        <end position="181"/>
    </location>
</feature>
<dbReference type="InParanoid" id="G1KKC7"/>
<dbReference type="eggNOG" id="KOG3882">
    <property type="taxonomic scope" value="Eukaryota"/>
</dbReference>
<keyword evidence="9" id="KW-1185">Reference proteome</keyword>
<feature type="transmembrane region" description="Helical" evidence="7">
    <location>
        <begin position="88"/>
        <end position="110"/>
    </location>
</feature>
<name>G1KKC7_ANOCA</name>
<dbReference type="STRING" id="28377.ENSACAP00000010435"/>
<dbReference type="Pfam" id="PF00335">
    <property type="entry name" value="Tetraspanin"/>
    <property type="match status" value="1"/>
</dbReference>
<feature type="transmembrane region" description="Helical" evidence="7">
    <location>
        <begin position="12"/>
        <end position="38"/>
    </location>
</feature>
<evidence type="ECO:0000256" key="6">
    <source>
        <dbReference type="PIRSR" id="PIRSR002419-1"/>
    </source>
</evidence>
<evidence type="ECO:0000313" key="8">
    <source>
        <dbReference type="Ensembl" id="ENSACAP00000010435.3"/>
    </source>
</evidence>
<comment type="subcellular location">
    <subcellularLocation>
        <location evidence="1 7">Membrane</location>
        <topology evidence="1 7">Multi-pass membrane protein</topology>
    </subcellularLocation>
</comment>
<dbReference type="SUPFAM" id="SSF48652">
    <property type="entry name" value="Tetraspanin"/>
    <property type="match status" value="1"/>
</dbReference>
<dbReference type="KEGG" id="acs:100554401"/>
<dbReference type="GeneTree" id="ENSGT00940000156832"/>
<evidence type="ECO:0000256" key="1">
    <source>
        <dbReference type="ARBA" id="ARBA00004141"/>
    </source>
</evidence>
<dbReference type="Bgee" id="ENSACAG00000010638">
    <property type="expression patterns" value="Expressed in ovary and 1 other cell type or tissue"/>
</dbReference>
<dbReference type="HOGENOM" id="CLU_055524_3_0_1"/>
<reference evidence="8" key="3">
    <citation type="submission" date="2025-09" db="UniProtKB">
        <authorList>
            <consortium name="Ensembl"/>
        </authorList>
    </citation>
    <scope>IDENTIFICATION</scope>
</reference>
<keyword evidence="4 7" id="KW-1133">Transmembrane helix</keyword>
<evidence type="ECO:0000256" key="4">
    <source>
        <dbReference type="ARBA" id="ARBA00022989"/>
    </source>
</evidence>
<keyword evidence="5 7" id="KW-0472">Membrane</keyword>
<dbReference type="OrthoDB" id="10033535at2759"/>
<dbReference type="PIRSF" id="PIRSF002419">
    <property type="entry name" value="Tetraspanin"/>
    <property type="match status" value="1"/>
</dbReference>
<accession>G1KKC7</accession>
<evidence type="ECO:0000256" key="3">
    <source>
        <dbReference type="ARBA" id="ARBA00022692"/>
    </source>
</evidence>
<organism evidence="8 9">
    <name type="scientific">Anolis carolinensis</name>
    <name type="common">Green anole</name>
    <name type="synonym">American chameleon</name>
    <dbReference type="NCBI Taxonomy" id="28377"/>
    <lineage>
        <taxon>Eukaryota</taxon>
        <taxon>Metazoa</taxon>
        <taxon>Chordata</taxon>
        <taxon>Craniata</taxon>
        <taxon>Vertebrata</taxon>
        <taxon>Euteleostomi</taxon>
        <taxon>Lepidosauria</taxon>
        <taxon>Squamata</taxon>
        <taxon>Bifurcata</taxon>
        <taxon>Unidentata</taxon>
        <taxon>Episquamata</taxon>
        <taxon>Toxicofera</taxon>
        <taxon>Iguania</taxon>
        <taxon>Dactyloidae</taxon>
        <taxon>Anolis</taxon>
    </lineage>
</organism>
<dbReference type="GeneID" id="100554401"/>
<sequence>MLGNEVTNWETVIKICLWLAILLYWISGVVLMCIGVSIQVKLRDTFVVLNEAASVVPVIITIVGTLIIIISAFGAIAVLKRNSKMIKIFAGILLGHLTTGIIAGTVAYTYREKLHQTLLKDVLKTMDKYSGELQITKAVDSLQRQFQCCGAENYTDWLNTTFGSLSSSVPRSCCKVPVESCVTDLSKYPVGINQQGCVAKVKTWFGEHIVVFGGVHIFIGLVQLTGIVFCYLLLKILKENYESVE</sequence>